<organism evidence="3 4">
    <name type="scientific">Phycomyces blakesleeanus</name>
    <dbReference type="NCBI Taxonomy" id="4837"/>
    <lineage>
        <taxon>Eukaryota</taxon>
        <taxon>Fungi</taxon>
        <taxon>Fungi incertae sedis</taxon>
        <taxon>Mucoromycota</taxon>
        <taxon>Mucoromycotina</taxon>
        <taxon>Mucoromycetes</taxon>
        <taxon>Mucorales</taxon>
        <taxon>Phycomycetaceae</taxon>
        <taxon>Phycomyces</taxon>
    </lineage>
</organism>
<accession>A0ABR3AMM4</accession>
<dbReference type="InterPro" id="IPR015915">
    <property type="entry name" value="Kelch-typ_b-propeller"/>
</dbReference>
<comment type="caution">
    <text evidence="3">The sequence shown here is derived from an EMBL/GenBank/DDBJ whole genome shotgun (WGS) entry which is preliminary data.</text>
</comment>
<feature type="non-terminal residue" evidence="3">
    <location>
        <position position="1"/>
    </location>
</feature>
<gene>
    <name evidence="3" type="ORF">J3Q64DRAFT_1646482</name>
</gene>
<sequence>LFSFGGTDGDHLYNDIWSYDFQTRLWIQVSAAGYIPVPREGCSACLVDDVMYVIGGRGPEGQDLGDLCAFKIKSQRWFMFQNMGPAPAPRHGLTMTAVREKMYVFGGESVAGKLDDAVMGFVLDSAKIRYPPETAVQAPPAPSLSSTSSSHSLVDSEFAPSSMSVHSNTQTQSPTCNVTPPQPNPSVSHSNSLRSPPLQPQHQSKQSSPISIQASLPRELDSPIYSEIQSSPTRPPRHVSTVPEAALRRPRATSPMPQIDGDMNSEFRRHPAPPLSPTFSTESSETLDVVKSAENNEERVNLLREIKSRDQVIQDMKKKEQWWRTEVSLARKQRAIEGEMSDDLQYDKRIVFEQLVAVKAELRRVRTSIGQQAQPMSDKLTQADRIRTAALQEAAYFKSKYLALKSRQEDELATLETERAALLERRLTTTLKENESNGKLLQQLQRRAQHDHGARLSAEERAKEAHERAEEAQEAHQRALEELSMWHGRATRAEAQMRENTAKMADLTQQLTEALSLQAGQSSASQNLSEVHIKVSQLEAANLKARNEAATLKQRLAESLDDIARLRTLLNEREESLLEATRHLEDSEIQLGMMKEAMSQKFTTTRAY</sequence>
<feature type="region of interest" description="Disordered" evidence="2">
    <location>
        <begin position="134"/>
        <end position="211"/>
    </location>
</feature>
<keyword evidence="1" id="KW-0175">Coiled coil</keyword>
<protein>
    <recommendedName>
        <fullName evidence="5">Galactose oxidase</fullName>
    </recommendedName>
</protein>
<dbReference type="Pfam" id="PF24681">
    <property type="entry name" value="Kelch_KLHDC2_KLHL20_DRC7"/>
    <property type="match status" value="1"/>
</dbReference>
<evidence type="ECO:0000256" key="2">
    <source>
        <dbReference type="SAM" id="MobiDB-lite"/>
    </source>
</evidence>
<feature type="compositionally biased region" description="Basic and acidic residues" evidence="2">
    <location>
        <begin position="448"/>
        <end position="477"/>
    </location>
</feature>
<evidence type="ECO:0000313" key="4">
    <source>
        <dbReference type="Proteomes" id="UP001448207"/>
    </source>
</evidence>
<keyword evidence="4" id="KW-1185">Reference proteome</keyword>
<dbReference type="PANTHER" id="PTHR23244:SF471">
    <property type="entry name" value="GUANINE NUCLEOTIDE-BINDING PROTEIN SUBUNIT BETA 1-RELATED"/>
    <property type="match status" value="1"/>
</dbReference>
<evidence type="ECO:0000256" key="1">
    <source>
        <dbReference type="SAM" id="Coils"/>
    </source>
</evidence>
<proteinExistence type="predicted"/>
<feature type="region of interest" description="Disordered" evidence="2">
    <location>
        <begin position="226"/>
        <end position="259"/>
    </location>
</feature>
<dbReference type="EMBL" id="JBCLYO010000026">
    <property type="protein sequence ID" value="KAL0078062.1"/>
    <property type="molecule type" value="Genomic_DNA"/>
</dbReference>
<feature type="coiled-coil region" evidence="1">
    <location>
        <begin position="535"/>
        <end position="569"/>
    </location>
</feature>
<reference evidence="3 4" key="1">
    <citation type="submission" date="2024-04" db="EMBL/GenBank/DDBJ databases">
        <title>Symmetric and asymmetric DNA N6-adenine methylation regulates different biological responses in Mucorales.</title>
        <authorList>
            <consortium name="Lawrence Berkeley National Laboratory"/>
            <person name="Lax C."/>
            <person name="Mondo S.J."/>
            <person name="Osorio-Concepcion M."/>
            <person name="Muszewska A."/>
            <person name="Corrochano-Luque M."/>
            <person name="Gutierrez G."/>
            <person name="Riley R."/>
            <person name="Lipzen A."/>
            <person name="Guo J."/>
            <person name="Hundley H."/>
            <person name="Amirebrahimi M."/>
            <person name="Ng V."/>
            <person name="Lorenzo-Gutierrez D."/>
            <person name="Binder U."/>
            <person name="Yang J."/>
            <person name="Song Y."/>
            <person name="Canovas D."/>
            <person name="Navarro E."/>
            <person name="Freitag M."/>
            <person name="Gabaldon T."/>
            <person name="Grigoriev I.V."/>
            <person name="Corrochano L.M."/>
            <person name="Nicolas F.E."/>
            <person name="Garre V."/>
        </authorList>
    </citation>
    <scope>NUCLEOTIDE SEQUENCE [LARGE SCALE GENOMIC DNA]</scope>
    <source>
        <strain evidence="3 4">L51</strain>
    </source>
</reference>
<feature type="region of interest" description="Disordered" evidence="2">
    <location>
        <begin position="445"/>
        <end position="477"/>
    </location>
</feature>
<evidence type="ECO:0000313" key="3">
    <source>
        <dbReference type="EMBL" id="KAL0078062.1"/>
    </source>
</evidence>
<dbReference type="Gene3D" id="2.120.10.80">
    <property type="entry name" value="Kelch-type beta propeller"/>
    <property type="match status" value="1"/>
</dbReference>
<feature type="compositionally biased region" description="Low complexity" evidence="2">
    <location>
        <begin position="143"/>
        <end position="156"/>
    </location>
</feature>
<feature type="compositionally biased region" description="Polar residues" evidence="2">
    <location>
        <begin position="159"/>
        <end position="211"/>
    </location>
</feature>
<dbReference type="PANTHER" id="PTHR23244">
    <property type="entry name" value="KELCH REPEAT DOMAIN"/>
    <property type="match status" value="1"/>
</dbReference>
<name>A0ABR3AMM4_PHYBL</name>
<dbReference type="Proteomes" id="UP001448207">
    <property type="component" value="Unassembled WGS sequence"/>
</dbReference>
<evidence type="ECO:0008006" key="5">
    <source>
        <dbReference type="Google" id="ProtNLM"/>
    </source>
</evidence>
<feature type="coiled-coil region" evidence="1">
    <location>
        <begin position="398"/>
        <end position="425"/>
    </location>
</feature>
<dbReference type="SUPFAM" id="SSF117281">
    <property type="entry name" value="Kelch motif"/>
    <property type="match status" value="1"/>
</dbReference>